<evidence type="ECO:0000259" key="1">
    <source>
        <dbReference type="Pfam" id="PF06485"/>
    </source>
</evidence>
<protein>
    <submittedName>
        <fullName evidence="3">Tab2/Atab2 family RNA-binding protein</fullName>
    </submittedName>
</protein>
<dbReference type="Pfam" id="PF20429">
    <property type="entry name" value="Tab2-like_C"/>
    <property type="match status" value="1"/>
</dbReference>
<evidence type="ECO:0000259" key="2">
    <source>
        <dbReference type="Pfam" id="PF20429"/>
    </source>
</evidence>
<gene>
    <name evidence="3" type="ORF">ACFVKH_02500</name>
</gene>
<dbReference type="EMBL" id="JBHZOL010000020">
    <property type="protein sequence ID" value="MFE4105131.1"/>
    <property type="molecule type" value="Genomic_DNA"/>
</dbReference>
<evidence type="ECO:0000313" key="4">
    <source>
        <dbReference type="Proteomes" id="UP001600165"/>
    </source>
</evidence>
<dbReference type="InterPro" id="IPR046760">
    <property type="entry name" value="Tab2-like_N"/>
</dbReference>
<dbReference type="RefSeq" id="WP_377961165.1">
    <property type="nucleotide sequence ID" value="NZ_JBHZOL010000020.1"/>
</dbReference>
<feature type="domain" description="RNA-binding protein Tab2/Atab2 C-terminal" evidence="2">
    <location>
        <begin position="121"/>
        <end position="276"/>
    </location>
</feature>
<keyword evidence="4" id="KW-1185">Reference proteome</keyword>
<dbReference type="InterPro" id="IPR046761">
    <property type="entry name" value="Tab2-like_C"/>
</dbReference>
<accession>A0ABW6IAF2</accession>
<feature type="domain" description="RNA-binding protein Tab2-like N-terminal" evidence="1">
    <location>
        <begin position="3"/>
        <end position="105"/>
    </location>
</feature>
<dbReference type="PANTHER" id="PTHR34556">
    <property type="match status" value="1"/>
</dbReference>
<organism evidence="3 4">
    <name type="scientific">Almyronema epifaneia S1</name>
    <dbReference type="NCBI Taxonomy" id="2991925"/>
    <lineage>
        <taxon>Bacteria</taxon>
        <taxon>Bacillati</taxon>
        <taxon>Cyanobacteriota</taxon>
        <taxon>Cyanophyceae</taxon>
        <taxon>Nodosilineales</taxon>
        <taxon>Nodosilineaceae</taxon>
        <taxon>Almyronema</taxon>
        <taxon>Almyronema epifaneia</taxon>
    </lineage>
</organism>
<reference evidence="3 4" key="1">
    <citation type="submission" date="2024-10" db="EMBL/GenBank/DDBJ databases">
        <authorList>
            <person name="Ratan Roy A."/>
            <person name="Morales Sandoval P.H."/>
            <person name="De Los Santos Villalobos S."/>
            <person name="Chakraborty S."/>
            <person name="Mukherjee J."/>
        </authorList>
    </citation>
    <scope>NUCLEOTIDE SEQUENCE [LARGE SCALE GENOMIC DNA]</scope>
    <source>
        <strain evidence="3 4">S1</strain>
    </source>
</reference>
<sequence length="282" mass="31305">MTLWQADFYRRPLSGPEGQPLWELLICDCTLAFTFGATCTQSQANAAWLEAQLAIACKKAPQKPEAIAVFRPQCLSLLQTASQALGIPVKATRRTLALKRWLLQRSQWYPSLANYSGEAYEPLALDRPPPVPLSENLWGDRWRFAAIAAQDIESFSDEPIPVLEIPTDLQPLSLGLASTTLLPGIVIDGGRQSMPLALWLQSAPPVSLNYIAGSPDGLILEAGLVDRWIIETFEDNEVAIAARNFEQRKQQSQGLHFLLVQPDDTGVTYTGFWLLQDERFGQ</sequence>
<comment type="caution">
    <text evidence="3">The sequence shown here is derived from an EMBL/GenBank/DDBJ whole genome shotgun (WGS) entry which is preliminary data.</text>
</comment>
<dbReference type="PANTHER" id="PTHR34556:SF2">
    <property type="entry name" value="PROTEIN TAB2 HOMOLOG, CHLOROPLASTIC"/>
    <property type="match status" value="1"/>
</dbReference>
<dbReference type="InterPro" id="IPR009472">
    <property type="entry name" value="Tab2-like"/>
</dbReference>
<dbReference type="Proteomes" id="UP001600165">
    <property type="component" value="Unassembled WGS sequence"/>
</dbReference>
<proteinExistence type="predicted"/>
<evidence type="ECO:0000313" key="3">
    <source>
        <dbReference type="EMBL" id="MFE4105131.1"/>
    </source>
</evidence>
<dbReference type="Pfam" id="PF06485">
    <property type="entry name" value="Tab2-like_N"/>
    <property type="match status" value="1"/>
</dbReference>
<name>A0ABW6IAF2_9CYAN</name>